<evidence type="ECO:0000313" key="9">
    <source>
        <dbReference type="EMBL" id="AYV61007.1"/>
    </source>
</evidence>
<keyword evidence="4" id="KW-0378">Hydrolase</keyword>
<dbReference type="GO" id="GO:0003968">
    <property type="term" value="F:RNA-directed RNA polymerase activity"/>
    <property type="evidence" value="ECO:0007669"/>
    <property type="project" value="UniProtKB-KW"/>
</dbReference>
<dbReference type="SUPFAM" id="SSF56672">
    <property type="entry name" value="DNA/RNA polymerases"/>
    <property type="match status" value="1"/>
</dbReference>
<dbReference type="InterPro" id="IPR043502">
    <property type="entry name" value="DNA/RNA_pol_sf"/>
</dbReference>
<organism evidence="9">
    <name type="scientific">Guarapuava tymovirus-like 3</name>
    <dbReference type="NCBI Taxonomy" id="2487754"/>
    <lineage>
        <taxon>Viruses</taxon>
        <taxon>Riboviria</taxon>
        <taxon>Orthornavirae</taxon>
        <taxon>Kitrinoviricota</taxon>
        <taxon>Alsuviricetes</taxon>
        <taxon>Tymovirales</taxon>
    </lineage>
</organism>
<feature type="domain" description="(+)RNA virus helicase C-terminal" evidence="8">
    <location>
        <begin position="13"/>
        <end position="306"/>
    </location>
</feature>
<dbReference type="GO" id="GO:0006351">
    <property type="term" value="P:DNA-templated transcription"/>
    <property type="evidence" value="ECO:0007669"/>
    <property type="project" value="InterPro"/>
</dbReference>
<keyword evidence="5" id="KW-0547">Nucleotide-binding</keyword>
<keyword evidence="1" id="KW-0696">RNA-directed RNA polymerase</keyword>
<proteinExistence type="predicted"/>
<name>A0A3G4YIY2_9VIRU</name>
<dbReference type="InterPro" id="IPR007094">
    <property type="entry name" value="RNA-dir_pol_PSvirus"/>
</dbReference>
<accession>A0A3G4YIY2</accession>
<evidence type="ECO:0000256" key="6">
    <source>
        <dbReference type="ARBA" id="ARBA00022953"/>
    </source>
</evidence>
<protein>
    <submittedName>
        <fullName evidence="9">Polyprotein</fullName>
    </submittedName>
</protein>
<evidence type="ECO:0000259" key="7">
    <source>
        <dbReference type="PROSITE" id="PS50507"/>
    </source>
</evidence>
<dbReference type="PROSITE" id="PS50507">
    <property type="entry name" value="RDRP_SSRNA_POS"/>
    <property type="match status" value="1"/>
</dbReference>
<dbReference type="InterPro" id="IPR001788">
    <property type="entry name" value="RNA-dep_RNA_pol_alsuvir"/>
</dbReference>
<evidence type="ECO:0000256" key="1">
    <source>
        <dbReference type="ARBA" id="ARBA00022484"/>
    </source>
</evidence>
<evidence type="ECO:0000256" key="2">
    <source>
        <dbReference type="ARBA" id="ARBA00022679"/>
    </source>
</evidence>
<dbReference type="Pfam" id="PF01443">
    <property type="entry name" value="Viral_helicase1"/>
    <property type="match status" value="1"/>
</dbReference>
<dbReference type="PROSITE" id="PS51657">
    <property type="entry name" value="PSRV_HELICASE"/>
    <property type="match status" value="1"/>
</dbReference>
<keyword evidence="2" id="KW-0808">Transferase</keyword>
<evidence type="ECO:0000256" key="4">
    <source>
        <dbReference type="ARBA" id="ARBA00022801"/>
    </source>
</evidence>
<evidence type="ECO:0000256" key="5">
    <source>
        <dbReference type="ARBA" id="ARBA00022840"/>
    </source>
</evidence>
<dbReference type="GO" id="GO:0003723">
    <property type="term" value="F:RNA binding"/>
    <property type="evidence" value="ECO:0007669"/>
    <property type="project" value="InterPro"/>
</dbReference>
<feature type="domain" description="RdRp catalytic" evidence="7">
    <location>
        <begin position="634"/>
        <end position="741"/>
    </location>
</feature>
<keyword evidence="6" id="KW-0693">Viral RNA replication</keyword>
<dbReference type="EMBL" id="MH155884">
    <property type="protein sequence ID" value="AYV61007.1"/>
    <property type="molecule type" value="Genomic_RNA"/>
</dbReference>
<dbReference type="GO" id="GO:0005524">
    <property type="term" value="F:ATP binding"/>
    <property type="evidence" value="ECO:0007669"/>
    <property type="project" value="UniProtKB-KW"/>
</dbReference>
<keyword evidence="5" id="KW-0067">ATP-binding</keyword>
<dbReference type="GO" id="GO:0016787">
    <property type="term" value="F:hydrolase activity"/>
    <property type="evidence" value="ECO:0007669"/>
    <property type="project" value="UniProtKB-KW"/>
</dbReference>
<keyword evidence="3" id="KW-0548">Nucleotidyltransferase</keyword>
<evidence type="ECO:0000256" key="3">
    <source>
        <dbReference type="ARBA" id="ARBA00022695"/>
    </source>
</evidence>
<dbReference type="InterPro" id="IPR027417">
    <property type="entry name" value="P-loop_NTPase"/>
</dbReference>
<dbReference type="SUPFAM" id="SSF52540">
    <property type="entry name" value="P-loop containing nucleoside triphosphate hydrolases"/>
    <property type="match status" value="1"/>
</dbReference>
<dbReference type="InterPro" id="IPR027351">
    <property type="entry name" value="(+)RNA_virus_helicase_core_dom"/>
</dbReference>
<evidence type="ECO:0000259" key="8">
    <source>
        <dbReference type="PROSITE" id="PS51657"/>
    </source>
</evidence>
<dbReference type="GO" id="GO:0039694">
    <property type="term" value="P:viral RNA genome replication"/>
    <property type="evidence" value="ECO:0007669"/>
    <property type="project" value="InterPro"/>
</dbReference>
<dbReference type="Pfam" id="PF00978">
    <property type="entry name" value="RdRP_2"/>
    <property type="match status" value="1"/>
</dbReference>
<sequence>MKNLYDGVLLSTDSVNLHERMLTLDRCVDVAPARSVSLIHLAGAPGCGKTAPLAEALRELGWVNRTRVAVPTTTLRPAWRAHLRLPEAQSYRVSTWETALTKTAEIVVVDEVYRMPNGYLDLLILADPNVRLVILLGDPVQAHYHSTHPSSTNNLLVPEYRYLAPYRDYYCAYSYRIPKQLCRQLGLGAYAEREEMLISSSAQVNPKLPVLVISQHIARAFTDFGYHAITWASAQGLDVDGPVTLHIDRNVRLTSQNVILVALTRSKTGVIFTGDLSHLRQSSGLLHAVLSRQPFSYVAAFSEYIGKSTVITAPLPARHVGGSPFAPPPTILRNARFDPLSSSDVVSTPTILRQERGGDNPDPYYLPLHFLPPSRLPLHAAVAPVCPQDSSPLPVDLDSQAPVTPCIPGECFETLAATFMPANDPETRERVFRGELTRQFPYLNREFVLGPQPLSLLAPIHSPSTDPTLLPSSIDKRLRFRASSAPYSITSTDEFLGSRLFEAWSTLQHLPSNVPFEPELYAECINVNEYAQLTNKTKSVIANNADRSDPDWRYTWVRIFAKAQHKVNANSLFTDYKACQTLALMHDYVILTLGPVKKYQRLLHARYRPDNIYIHAAHSPHKMSVYCQRHLKSQMALTNDYTAFDQSQHGEAVVFERLKMEQLNIPQALIDLHVFLKTNVETQFGPLTCMRLTGEPGTYDDNTDYNLAILALRYILTPDHTIFVSGDDSAIFPPPASNAHWHAVEDLISLRFKIQIDHHPLFCGYYIGPAGACRDPLALFAKFAIAYDAGELQTKMASYVAEFSIGHLLGDAVFQLLPSSHVHFYAAVFDLICRRATVDQKTILNLHVAPEHRLVRFLKRARFFTYTAARILQALTGGWFNIPTASGDLPLEISVEGELLRVGHDGTPP</sequence>
<dbReference type="Gene3D" id="3.40.50.300">
    <property type="entry name" value="P-loop containing nucleotide triphosphate hydrolases"/>
    <property type="match status" value="1"/>
</dbReference>
<reference evidence="9" key="1">
    <citation type="journal article" date="2018" name="Sci. Rep.">
        <title>Viral diversity of Rhipicephalus microplus parasitizing cattle in southern Brazil.</title>
        <authorList>
            <person name="Souza W.M."/>
            <person name="Fumagalli M.J."/>
            <person name="Torres Carrasco A.O."/>
            <person name="Romeiro M.F."/>
            <person name="Modha S."/>
            <person name="Seki M.C."/>
            <person name="Gheller J.M."/>
            <person name="Daffre S."/>
            <person name="Nunes M.R."/>
            <person name="Murcia P.R."/>
            <person name="Acrani G.O."/>
            <person name="Figueiredo L.T."/>
        </authorList>
    </citation>
    <scope>NUCLEOTIDE SEQUENCE</scope>
    <source>
        <strain evidence="9">GTV-like3_1</strain>
    </source>
</reference>
<dbReference type="CDD" id="cd23247">
    <property type="entry name" value="Tymoviridae_RdRp"/>
    <property type="match status" value="1"/>
</dbReference>